<evidence type="ECO:0000313" key="3">
    <source>
        <dbReference type="Proteomes" id="UP000307562"/>
    </source>
</evidence>
<feature type="region of interest" description="Disordered" evidence="1">
    <location>
        <begin position="1"/>
        <end position="43"/>
    </location>
</feature>
<proteinExistence type="predicted"/>
<keyword evidence="3" id="KW-1185">Reference proteome</keyword>
<sequence>MGSVPVQSAADRACSRRSSASGADSSVSVPEGSEVHTGKIDGEDDWKVTSVLIDHSTCAESMRSRDSSMACGISLER</sequence>
<name>A0A4P9TFH0_9EURY</name>
<dbReference type="AlphaFoldDB" id="A0A4P9TFH0"/>
<protein>
    <submittedName>
        <fullName evidence="2">Uncharacterized protein</fullName>
    </submittedName>
</protein>
<accession>A0A4P9TFH0</accession>
<reference evidence="3" key="1">
    <citation type="submission" date="2019-05" db="EMBL/GenBank/DDBJ databases">
        <title>Complete Genome Sequence and Methylation Pattern of the Halophilic Archaeon Natrinema pallidum BOL6-1.</title>
        <authorList>
            <person name="DasSarma P."/>
            <person name="DasSarma B.P."/>
            <person name="DasSarma S.L."/>
            <person name="Martinez F.L."/>
            <person name="Guzman D."/>
            <person name="Roberts R.J."/>
            <person name="DasSarma S."/>
        </authorList>
    </citation>
    <scope>NUCLEOTIDE SEQUENCE [LARGE SCALE GENOMIC DNA]</scope>
    <source>
        <strain evidence="3">BOL6-1</strain>
    </source>
</reference>
<evidence type="ECO:0000256" key="1">
    <source>
        <dbReference type="SAM" id="MobiDB-lite"/>
    </source>
</evidence>
<organism evidence="2 3">
    <name type="scientific">Natrinema pallidum</name>
    <dbReference type="NCBI Taxonomy" id="69527"/>
    <lineage>
        <taxon>Archaea</taxon>
        <taxon>Methanobacteriati</taxon>
        <taxon>Methanobacteriota</taxon>
        <taxon>Stenosarchaea group</taxon>
        <taxon>Halobacteria</taxon>
        <taxon>Halobacteriales</taxon>
        <taxon>Natrialbaceae</taxon>
        <taxon>Natrinema</taxon>
    </lineage>
</organism>
<evidence type="ECO:0000313" key="2">
    <source>
        <dbReference type="EMBL" id="QCW03427.1"/>
    </source>
</evidence>
<gene>
    <name evidence="2" type="ORF">FGF80_09310</name>
</gene>
<dbReference type="EMBL" id="CP040637">
    <property type="protein sequence ID" value="QCW03427.1"/>
    <property type="molecule type" value="Genomic_DNA"/>
</dbReference>
<dbReference type="Proteomes" id="UP000307562">
    <property type="component" value="Chromosome"/>
</dbReference>
<feature type="compositionally biased region" description="Basic and acidic residues" evidence="1">
    <location>
        <begin position="33"/>
        <end position="43"/>
    </location>
</feature>
<dbReference type="KEGG" id="npl:FGF80_09310"/>
<feature type="compositionally biased region" description="Low complexity" evidence="1">
    <location>
        <begin position="8"/>
        <end position="29"/>
    </location>
</feature>